<keyword evidence="1" id="KW-0472">Membrane</keyword>
<proteinExistence type="predicted"/>
<gene>
    <name evidence="2" type="ORF">E1742_08600</name>
</gene>
<evidence type="ECO:0000256" key="1">
    <source>
        <dbReference type="SAM" id="Phobius"/>
    </source>
</evidence>
<name>A0ABX5S9D1_9BURK</name>
<dbReference type="RefSeq" id="WP_134384490.1">
    <property type="nucleotide sequence ID" value="NZ_BMWW01000001.1"/>
</dbReference>
<evidence type="ECO:0000313" key="2">
    <source>
        <dbReference type="EMBL" id="QBQ36205.1"/>
    </source>
</evidence>
<protein>
    <submittedName>
        <fullName evidence="2">Uncharacterized protein</fullName>
    </submittedName>
</protein>
<dbReference type="EMBL" id="CP038026">
    <property type="protein sequence ID" value="QBQ36205.1"/>
    <property type="molecule type" value="Genomic_DNA"/>
</dbReference>
<keyword evidence="1" id="KW-1133">Transmembrane helix</keyword>
<dbReference type="Proteomes" id="UP000294359">
    <property type="component" value="Chromosome"/>
</dbReference>
<evidence type="ECO:0000313" key="3">
    <source>
        <dbReference type="Proteomes" id="UP000294359"/>
    </source>
</evidence>
<sequence>MAIHIAITIVAVSLYWYALDRKLSSESADWSAFGSYVGGVLGPAVSFVALIAVLRTISLQRDAVNTQRTQFQQLEKIQQNTLLSQLDQLTLAKQSEQADVLAYKTAVLKVAEHQIGYYMDAGQKLEGRLDMLQQAATQSTDANSWIEALKKVAGDRDIAQSRLNGLQAFVLKFMLKKHTTMRYKSTSKTS</sequence>
<accession>A0ABX5S9D1</accession>
<feature type="transmembrane region" description="Helical" evidence="1">
    <location>
        <begin position="33"/>
        <end position="54"/>
    </location>
</feature>
<reference evidence="2 3" key="1">
    <citation type="submission" date="2019-03" db="EMBL/GenBank/DDBJ databases">
        <title>Draft Genome Sequences of Six Type Strains of the Genus Massilia.</title>
        <authorList>
            <person name="Miess H."/>
            <person name="Frediansyhah A."/>
            <person name="Gross H."/>
        </authorList>
    </citation>
    <scope>NUCLEOTIDE SEQUENCE [LARGE SCALE GENOMIC DNA]</scope>
    <source>
        <strain evidence="2 3">DSM 17505</strain>
    </source>
</reference>
<keyword evidence="3" id="KW-1185">Reference proteome</keyword>
<keyword evidence="1" id="KW-0812">Transmembrane</keyword>
<organism evidence="2 3">
    <name type="scientific">Pseudoduganella plicata</name>
    <dbReference type="NCBI Taxonomy" id="321984"/>
    <lineage>
        <taxon>Bacteria</taxon>
        <taxon>Pseudomonadati</taxon>
        <taxon>Pseudomonadota</taxon>
        <taxon>Betaproteobacteria</taxon>
        <taxon>Burkholderiales</taxon>
        <taxon>Oxalobacteraceae</taxon>
        <taxon>Telluria group</taxon>
        <taxon>Pseudoduganella</taxon>
    </lineage>
</organism>